<protein>
    <submittedName>
        <fullName evidence="2">Uncharacterized protein</fullName>
    </submittedName>
</protein>
<evidence type="ECO:0000313" key="3">
    <source>
        <dbReference type="Proteomes" id="UP000318538"/>
    </source>
</evidence>
<name>A0A517NCL4_9BACT</name>
<feature type="signal peptide" evidence="1">
    <location>
        <begin position="1"/>
        <end position="36"/>
    </location>
</feature>
<keyword evidence="3" id="KW-1185">Reference proteome</keyword>
<organism evidence="2 3">
    <name type="scientific">Rubripirellula lacrimiformis</name>
    <dbReference type="NCBI Taxonomy" id="1930273"/>
    <lineage>
        <taxon>Bacteria</taxon>
        <taxon>Pseudomonadati</taxon>
        <taxon>Planctomycetota</taxon>
        <taxon>Planctomycetia</taxon>
        <taxon>Pirellulales</taxon>
        <taxon>Pirellulaceae</taxon>
        <taxon>Rubripirellula</taxon>
    </lineage>
</organism>
<gene>
    <name evidence="2" type="ORF">K227x_32820</name>
</gene>
<dbReference type="AlphaFoldDB" id="A0A517NCL4"/>
<feature type="chain" id="PRO_5021883902" evidence="1">
    <location>
        <begin position="37"/>
        <end position="1011"/>
    </location>
</feature>
<dbReference type="EMBL" id="CP036525">
    <property type="protein sequence ID" value="QDT04885.1"/>
    <property type="molecule type" value="Genomic_DNA"/>
</dbReference>
<dbReference type="PROSITE" id="PS51257">
    <property type="entry name" value="PROKAR_LIPOPROTEIN"/>
    <property type="match status" value="1"/>
</dbReference>
<reference evidence="2 3" key="1">
    <citation type="submission" date="2019-02" db="EMBL/GenBank/DDBJ databases">
        <title>Deep-cultivation of Planctomycetes and their phenomic and genomic characterization uncovers novel biology.</title>
        <authorList>
            <person name="Wiegand S."/>
            <person name="Jogler M."/>
            <person name="Boedeker C."/>
            <person name="Pinto D."/>
            <person name="Vollmers J."/>
            <person name="Rivas-Marin E."/>
            <person name="Kohn T."/>
            <person name="Peeters S.H."/>
            <person name="Heuer A."/>
            <person name="Rast P."/>
            <person name="Oberbeckmann S."/>
            <person name="Bunk B."/>
            <person name="Jeske O."/>
            <person name="Meyerdierks A."/>
            <person name="Storesund J.E."/>
            <person name="Kallscheuer N."/>
            <person name="Luecker S."/>
            <person name="Lage O.M."/>
            <person name="Pohl T."/>
            <person name="Merkel B.J."/>
            <person name="Hornburger P."/>
            <person name="Mueller R.-W."/>
            <person name="Bruemmer F."/>
            <person name="Labrenz M."/>
            <person name="Spormann A.M."/>
            <person name="Op den Camp H."/>
            <person name="Overmann J."/>
            <person name="Amann R."/>
            <person name="Jetten M.S.M."/>
            <person name="Mascher T."/>
            <person name="Medema M.H."/>
            <person name="Devos D.P."/>
            <person name="Kaster A.-K."/>
            <person name="Ovreas L."/>
            <person name="Rohde M."/>
            <person name="Galperin M.Y."/>
            <person name="Jogler C."/>
        </authorList>
    </citation>
    <scope>NUCLEOTIDE SEQUENCE [LARGE SCALE GENOMIC DNA]</scope>
    <source>
        <strain evidence="2 3">K22_7</strain>
    </source>
</reference>
<dbReference type="Proteomes" id="UP000318538">
    <property type="component" value="Chromosome"/>
</dbReference>
<accession>A0A517NCL4</accession>
<dbReference type="RefSeq" id="WP_246145823.1">
    <property type="nucleotide sequence ID" value="NZ_CP036525.1"/>
</dbReference>
<evidence type="ECO:0000256" key="1">
    <source>
        <dbReference type="SAM" id="SignalP"/>
    </source>
</evidence>
<proteinExistence type="predicted"/>
<sequence precursor="true">MPVCRERILSRRLQRGFRCIIAVVVGLVCGSASCFADAVPDHQAATQATSDGPANSPTMSVVAATTPPAVRTDIQISGVYPHLTTYGIYSQNGGHYKEGHRECGIGAIVPWAGKLWMVNYAPHQPSGSEHKLFSVDPDLTRPMTVHPESVGGTPAGRMIHAESNQLLIAHHLIDAQGNVRTIQPKDMPIRVTAIARHLKDPTNMVYYIDMEGSIWEANVHTLAVKRLFKKPVPGWHGKGGYTSQGRLIISNNGELHVGDYGDVLVGGKAKTPEERGVLAEFDGTNWKIVERRQFTEVTGPQGITGGSDGDDLVWTMGWDRRSVRLKVLDHGKWHTYLLPKAAYCNDASHGWYTEWPRIREITEGRWMMDMHGMFFDFPKTFCSTHSAGIKPIGSHLRYVPDFCAWNGKLVLATDETSIQGNPLAGQPQSNLWFGSYEDLKNWGPASGYGGPWVNDDVTANTPSDPFLVAGFDRRILHLAIGTLHPDENTALRSTDQLPITRLPAQLASLPRVTVKRGDWHEPAKGFEFVLREPATVYLAVDGRGSASLPPMWKLTDLSLTWTKNADDRIYACDFPAGSVVTVPSHRVPHHEGAFAVPHMAFVKNIDGTSDQIADPKNKTPKITVRGDATLTRPMADTASHSASATPTRVTLQIDQNGNGVWTDFDTIEMVGDGATNKILPPDLDAVWLRFQTDRDCVATAILHQTTSRMIDGRAADNQALFAGIAGVGEETLGCVVYPAKRNRNLRVITTDDRHFDFTKSGFEFESDPADKELADLLRIEPEFTVDEASVILQYKGKRWRLPKGDPAYDQPFASGWPRASREVESERHLANIHGTFYELPLVTNGAPPAWNLMRPVSSHTKQITDFCSWNGLLVLCGVRPDAKADGHVYRDSAQGTGLWFGGIDDLWKLGKPVGRGGPWWDTTVESGVPSDPYLMKGYDQKTATLSHTSDQPVTVKIQVDLDGTGLWVDYHSIVVEPGAQAVHRFAPEFSACWVRAVADQAAQMTLQFDYQ</sequence>
<dbReference type="KEGG" id="rlc:K227x_32820"/>
<keyword evidence="1" id="KW-0732">Signal</keyword>
<evidence type="ECO:0000313" key="2">
    <source>
        <dbReference type="EMBL" id="QDT04885.1"/>
    </source>
</evidence>
<dbReference type="SUPFAM" id="SSF63829">
    <property type="entry name" value="Calcium-dependent phosphotriesterase"/>
    <property type="match status" value="1"/>
</dbReference>